<dbReference type="AlphaFoldDB" id="A0A382K1N7"/>
<organism evidence="1">
    <name type="scientific">marine metagenome</name>
    <dbReference type="NCBI Taxonomy" id="408172"/>
    <lineage>
        <taxon>unclassified sequences</taxon>
        <taxon>metagenomes</taxon>
        <taxon>ecological metagenomes</taxon>
    </lineage>
</organism>
<accession>A0A382K1N7</accession>
<name>A0A382K1N7_9ZZZZ</name>
<protein>
    <submittedName>
        <fullName evidence="1">Uncharacterized protein</fullName>
    </submittedName>
</protein>
<evidence type="ECO:0000313" key="1">
    <source>
        <dbReference type="EMBL" id="SVC17916.1"/>
    </source>
</evidence>
<gene>
    <name evidence="1" type="ORF">METZ01_LOCUS270770</name>
</gene>
<dbReference type="EMBL" id="UINC01077626">
    <property type="protein sequence ID" value="SVC17916.1"/>
    <property type="molecule type" value="Genomic_DNA"/>
</dbReference>
<sequence length="94" mass="10766">MKYDIARDRRTGEIIGVGEINESLDLVIKAIPIDENNTDYANYLAWVAEGNTATERNPERVDTATREAKLKEYNWIIIRQQRGRLLVGSDWSQG</sequence>
<feature type="non-terminal residue" evidence="1">
    <location>
        <position position="94"/>
    </location>
</feature>
<proteinExistence type="predicted"/>
<reference evidence="1" key="1">
    <citation type="submission" date="2018-05" db="EMBL/GenBank/DDBJ databases">
        <authorList>
            <person name="Lanie J.A."/>
            <person name="Ng W.-L."/>
            <person name="Kazmierczak K.M."/>
            <person name="Andrzejewski T.M."/>
            <person name="Davidsen T.M."/>
            <person name="Wayne K.J."/>
            <person name="Tettelin H."/>
            <person name="Glass J.I."/>
            <person name="Rusch D."/>
            <person name="Podicherti R."/>
            <person name="Tsui H.-C.T."/>
            <person name="Winkler M.E."/>
        </authorList>
    </citation>
    <scope>NUCLEOTIDE SEQUENCE</scope>
</reference>